<reference evidence="1" key="1">
    <citation type="submission" date="2021-11" db="EMBL/GenBank/DDBJ databases">
        <title>Isoprene-degrading acetogen.</title>
        <authorList>
            <person name="Yang Y."/>
            <person name="Jin H."/>
            <person name="Yan J."/>
        </authorList>
    </citation>
    <scope>NUCLEOTIDE SEQUENCE</scope>
    <source>
        <strain evidence="1">Berkeley</strain>
    </source>
</reference>
<proteinExistence type="predicted"/>
<keyword evidence="2" id="KW-1185">Reference proteome</keyword>
<sequence>MSLEYKEFAVTVSDVHTDGDKGKAVILLSPYDNVDLGNDRVKPSIATRNEGKKLPLLSQHQVGTEHGHMDLFSTPEGIKANITLYLEKDEGAIIFPEAHKHYALLKRAETDGVAVKYSIGYNTLAYKYVIEGKTTIRDLLDIDIMEGSRVTFPMNPMAQNVQGSVKSVEGGKELEFTIGTKAFSFNQVLQLEELRRMRYRVNDALNDAIRGIMNDVSINAIQKVALIDASLQEYHDTCIEMYKLLIEAEDESQKQLDATELVEKASSIFMHEIKAGAAISKPNTERLQGIMKAVSDVMGCDWDKIQKVMFGDEMDDEEDSPSDDDDKAVSEDLEFKALCEGFLDYAKNIKKDEV</sequence>
<evidence type="ECO:0000313" key="1">
    <source>
        <dbReference type="EMBL" id="UYO61820.1"/>
    </source>
</evidence>
<dbReference type="Proteomes" id="UP001163550">
    <property type="component" value="Chromosome"/>
</dbReference>
<dbReference type="EMBL" id="CP087994">
    <property type="protein sequence ID" value="UYO61820.1"/>
    <property type="molecule type" value="Genomic_DNA"/>
</dbReference>
<dbReference type="RefSeq" id="WP_263992614.1">
    <property type="nucleotide sequence ID" value="NZ_CP087994.1"/>
</dbReference>
<name>A0ABY6HBD0_9FIRM</name>
<organism evidence="1 2">
    <name type="scientific">Acetobacterium wieringae</name>
    <dbReference type="NCBI Taxonomy" id="52694"/>
    <lineage>
        <taxon>Bacteria</taxon>
        <taxon>Bacillati</taxon>
        <taxon>Bacillota</taxon>
        <taxon>Clostridia</taxon>
        <taxon>Eubacteriales</taxon>
        <taxon>Eubacteriaceae</taxon>
        <taxon>Acetobacterium</taxon>
    </lineage>
</organism>
<gene>
    <name evidence="1" type="ORF">LNN31_13645</name>
</gene>
<evidence type="ECO:0000313" key="2">
    <source>
        <dbReference type="Proteomes" id="UP001163550"/>
    </source>
</evidence>
<accession>A0ABY6HBD0</accession>
<protein>
    <submittedName>
        <fullName evidence="1">Uncharacterized protein</fullName>
    </submittedName>
</protein>